<keyword evidence="6" id="KW-1185">Reference proteome</keyword>
<organism evidence="5 6">
    <name type="scientific">Mycena albidolilacea</name>
    <dbReference type="NCBI Taxonomy" id="1033008"/>
    <lineage>
        <taxon>Eukaryota</taxon>
        <taxon>Fungi</taxon>
        <taxon>Dikarya</taxon>
        <taxon>Basidiomycota</taxon>
        <taxon>Agaricomycotina</taxon>
        <taxon>Agaricomycetes</taxon>
        <taxon>Agaricomycetidae</taxon>
        <taxon>Agaricales</taxon>
        <taxon>Marasmiineae</taxon>
        <taxon>Mycenaceae</taxon>
        <taxon>Mycena</taxon>
    </lineage>
</organism>
<dbReference type="PANTHER" id="PTHR22891">
    <property type="entry name" value="EUKARYOTIC TRANSLATION INITIATION FACTOR 2C"/>
    <property type="match status" value="1"/>
</dbReference>
<accession>A0AAD7END8</accession>
<dbReference type="Gene3D" id="3.40.50.2300">
    <property type="match status" value="1"/>
</dbReference>
<dbReference type="Gene3D" id="2.170.260.10">
    <property type="entry name" value="paz domain"/>
    <property type="match status" value="1"/>
</dbReference>
<feature type="compositionally biased region" description="Gly residues" evidence="2">
    <location>
        <begin position="76"/>
        <end position="88"/>
    </location>
</feature>
<dbReference type="EMBL" id="JARIHO010000029">
    <property type="protein sequence ID" value="KAJ7337413.1"/>
    <property type="molecule type" value="Genomic_DNA"/>
</dbReference>
<dbReference type="CDD" id="cd02846">
    <property type="entry name" value="PAZ_argonaute_like"/>
    <property type="match status" value="1"/>
</dbReference>
<proteinExistence type="inferred from homology"/>
<sequence length="986" mass="106507">MSYRGDRGRGAGQARGSSPDRGRGGGPQDRGRGFGGRGGPGGGGYDRGRGGPPGGYDRGRGGPPGGGRGGYDRGRGGPPRGGFGGREPGGVFLPNVPAVIDQRLQDNSDKALVASLARIKVEDNDLPLRPGFGTVGREIKLRANFFPVRIPAKSLYEYDVAISPTAGTAIRRVKKRIFQLAEASPEWARHGLRGQVAHDHAAKLISAATLPQPLAIRVVYYDEDEDPPAPNTRSYKEYTLTITYTQPLDTQALTSYLGGDPQYRNYEILPIISALNIILAAHPNRPGPDGGVMVGRNRFFFPSSENPVPLGGGLEAQRGFYSSVRPAHHQLMVNVNVCTTAFYIAGNLARAMEDFRNSSFGARPTAFAKGVRIKTLHLGYKKTVKSVSNKTARTHKFDCPEFGGMVTVQDYFLRKYNVRLQFPDMPLVDVGGAKSNYLPAEMCEILPNQPFRGKLTDEHTAQMITVAAKPPNVNGAAIAGRGLHELGYSTGAGPLGAFGISIGREMAVVPGRILPPPSVKYAKSNADVDDRASWNLRNVTFTKGGTLQRWGVLIIADGNRDEFAGPQDPALLDTIRGFAGMCRKSGMTVAPGDPPIVQAVVPPKTPTDPTRNAAIASIREAVGKMRVDPRNNSVKPLLILVVLSNGDKHIYAGIKHLADSYLDVASVCVHAGKIRKEKGQLQYFANVALKVNIKMGGSNHGLDPQSMAWLNQMPTMLMGIDVTHPGPGSVKGTPSIAAVVASIDKSYAQYPASMEIQESKKEMVTNLAKMTRERLLLFQTVNKVLPQRILVYRDGVSEGQFRIVIAEELPEIRKACRSFPNYTPKITIVICGKRHHTRFYPTEAANAANDGNPKAGTVVDRGVTAVYEFDFFLQAHGGLQGTTRPTHYYCVHDENAFSADGLQTLTNAVSYMFARATKAVSLASPAYYADLACERGRCYIHKLLQGLSSSGTTATSNSEEAVYKEAEALWHGGVSGGQLKNTMYYL</sequence>
<dbReference type="InterPro" id="IPR003165">
    <property type="entry name" value="Piwi"/>
</dbReference>
<dbReference type="Pfam" id="PF16488">
    <property type="entry name" value="ArgoL2"/>
    <property type="match status" value="1"/>
</dbReference>
<dbReference type="Pfam" id="PF08699">
    <property type="entry name" value="ArgoL1"/>
    <property type="match status" value="1"/>
</dbReference>
<dbReference type="AlphaFoldDB" id="A0AAD7END8"/>
<feature type="domain" description="PAZ" evidence="3">
    <location>
        <begin position="347"/>
        <end position="447"/>
    </location>
</feature>
<dbReference type="InterPro" id="IPR032474">
    <property type="entry name" value="Argonaute_N"/>
</dbReference>
<feature type="domain" description="Piwi" evidence="4">
    <location>
        <begin position="638"/>
        <end position="941"/>
    </location>
</feature>
<dbReference type="PROSITE" id="PS50821">
    <property type="entry name" value="PAZ"/>
    <property type="match status" value="1"/>
</dbReference>
<comment type="caution">
    <text evidence="5">The sequence shown here is derived from an EMBL/GenBank/DDBJ whole genome shotgun (WGS) entry which is preliminary data.</text>
</comment>
<feature type="compositionally biased region" description="Gly residues" evidence="2">
    <location>
        <begin position="24"/>
        <end position="69"/>
    </location>
</feature>
<dbReference type="SUPFAM" id="SSF53098">
    <property type="entry name" value="Ribonuclease H-like"/>
    <property type="match status" value="1"/>
</dbReference>
<evidence type="ECO:0000313" key="6">
    <source>
        <dbReference type="Proteomes" id="UP001218218"/>
    </source>
</evidence>
<dbReference type="PROSITE" id="PS50822">
    <property type="entry name" value="PIWI"/>
    <property type="match status" value="1"/>
</dbReference>
<dbReference type="InterPro" id="IPR036085">
    <property type="entry name" value="PAZ_dom_sf"/>
</dbReference>
<dbReference type="InterPro" id="IPR036397">
    <property type="entry name" value="RNaseH_sf"/>
</dbReference>
<dbReference type="SUPFAM" id="SSF101690">
    <property type="entry name" value="PAZ domain"/>
    <property type="match status" value="1"/>
</dbReference>
<dbReference type="InterPro" id="IPR045246">
    <property type="entry name" value="Piwi_ago-like"/>
</dbReference>
<dbReference type="SMART" id="SM00949">
    <property type="entry name" value="PAZ"/>
    <property type="match status" value="1"/>
</dbReference>
<dbReference type="InterPro" id="IPR003100">
    <property type="entry name" value="PAZ_dom"/>
</dbReference>
<dbReference type="Proteomes" id="UP001218218">
    <property type="component" value="Unassembled WGS sequence"/>
</dbReference>
<dbReference type="Pfam" id="PF16486">
    <property type="entry name" value="ArgoN"/>
    <property type="match status" value="1"/>
</dbReference>
<dbReference type="GO" id="GO:0003723">
    <property type="term" value="F:RNA binding"/>
    <property type="evidence" value="ECO:0007669"/>
    <property type="project" value="InterPro"/>
</dbReference>
<evidence type="ECO:0000256" key="1">
    <source>
        <dbReference type="RuleBase" id="RU361178"/>
    </source>
</evidence>
<reference evidence="5" key="1">
    <citation type="submission" date="2023-03" db="EMBL/GenBank/DDBJ databases">
        <title>Massive genome expansion in bonnet fungi (Mycena s.s.) driven by repeated elements and novel gene families across ecological guilds.</title>
        <authorList>
            <consortium name="Lawrence Berkeley National Laboratory"/>
            <person name="Harder C.B."/>
            <person name="Miyauchi S."/>
            <person name="Viragh M."/>
            <person name="Kuo A."/>
            <person name="Thoen E."/>
            <person name="Andreopoulos B."/>
            <person name="Lu D."/>
            <person name="Skrede I."/>
            <person name="Drula E."/>
            <person name="Henrissat B."/>
            <person name="Morin E."/>
            <person name="Kohler A."/>
            <person name="Barry K."/>
            <person name="LaButti K."/>
            <person name="Morin E."/>
            <person name="Salamov A."/>
            <person name="Lipzen A."/>
            <person name="Mereny Z."/>
            <person name="Hegedus B."/>
            <person name="Baldrian P."/>
            <person name="Stursova M."/>
            <person name="Weitz H."/>
            <person name="Taylor A."/>
            <person name="Grigoriev I.V."/>
            <person name="Nagy L.G."/>
            <person name="Martin F."/>
            <person name="Kauserud H."/>
        </authorList>
    </citation>
    <scope>NUCLEOTIDE SEQUENCE</scope>
    <source>
        <strain evidence="5">CBHHK002</strain>
    </source>
</reference>
<dbReference type="Gene3D" id="3.30.420.10">
    <property type="entry name" value="Ribonuclease H-like superfamily/Ribonuclease H"/>
    <property type="match status" value="1"/>
</dbReference>
<evidence type="ECO:0000313" key="5">
    <source>
        <dbReference type="EMBL" id="KAJ7337413.1"/>
    </source>
</evidence>
<evidence type="ECO:0000259" key="4">
    <source>
        <dbReference type="PROSITE" id="PS50822"/>
    </source>
</evidence>
<evidence type="ECO:0000256" key="2">
    <source>
        <dbReference type="SAM" id="MobiDB-lite"/>
    </source>
</evidence>
<dbReference type="CDD" id="cd04657">
    <property type="entry name" value="Piwi_ago-like"/>
    <property type="match status" value="1"/>
</dbReference>
<dbReference type="Pfam" id="PF02170">
    <property type="entry name" value="PAZ"/>
    <property type="match status" value="1"/>
</dbReference>
<dbReference type="SMART" id="SM01163">
    <property type="entry name" value="DUF1785"/>
    <property type="match status" value="1"/>
</dbReference>
<protein>
    <submittedName>
        <fullName evidence="5">Argonaute-like protein</fullName>
    </submittedName>
</protein>
<dbReference type="InterPro" id="IPR012337">
    <property type="entry name" value="RNaseH-like_sf"/>
</dbReference>
<dbReference type="InterPro" id="IPR014811">
    <property type="entry name" value="ArgoL1"/>
</dbReference>
<gene>
    <name evidence="5" type="ORF">DFH08DRAFT_783740</name>
</gene>
<dbReference type="InterPro" id="IPR032472">
    <property type="entry name" value="ArgoL2"/>
</dbReference>
<evidence type="ECO:0000259" key="3">
    <source>
        <dbReference type="PROSITE" id="PS50821"/>
    </source>
</evidence>
<comment type="similarity">
    <text evidence="1">Belongs to the argonaute family.</text>
</comment>
<dbReference type="SMART" id="SM00950">
    <property type="entry name" value="Piwi"/>
    <property type="match status" value="1"/>
</dbReference>
<dbReference type="Pfam" id="PF02171">
    <property type="entry name" value="Piwi"/>
    <property type="match status" value="1"/>
</dbReference>
<name>A0AAD7END8_9AGAR</name>
<feature type="region of interest" description="Disordered" evidence="2">
    <location>
        <begin position="1"/>
        <end position="90"/>
    </location>
</feature>